<keyword evidence="3" id="KW-1185">Reference proteome</keyword>
<reference evidence="2" key="1">
    <citation type="submission" date="2020-10" db="EMBL/GenBank/DDBJ databases">
        <authorList>
            <person name="Castelo-Branco R."/>
            <person name="Eusebio N."/>
            <person name="Adriana R."/>
            <person name="Vieira A."/>
            <person name="Brugerolle De Fraissinette N."/>
            <person name="Rezende De Castro R."/>
            <person name="Schneider M.P."/>
            <person name="Vasconcelos V."/>
            <person name="Leao P.N."/>
        </authorList>
    </citation>
    <scope>NUCLEOTIDE SEQUENCE</scope>
    <source>
        <strain evidence="2">LEGE 11467</strain>
    </source>
</reference>
<feature type="domain" description="NfeD-like C-terminal" evidence="1">
    <location>
        <begin position="17"/>
        <end position="68"/>
    </location>
</feature>
<gene>
    <name evidence="2" type="ORF">IQ235_02490</name>
</gene>
<proteinExistence type="predicted"/>
<dbReference type="Proteomes" id="UP000621799">
    <property type="component" value="Unassembled WGS sequence"/>
</dbReference>
<evidence type="ECO:0000313" key="2">
    <source>
        <dbReference type="EMBL" id="MBE9039663.1"/>
    </source>
</evidence>
<accession>A0A928VUQ6</accession>
<comment type="caution">
    <text evidence="2">The sequence shown here is derived from an EMBL/GenBank/DDBJ whole genome shotgun (WGS) entry which is preliminary data.</text>
</comment>
<dbReference type="AlphaFoldDB" id="A0A928VUQ6"/>
<dbReference type="Gene3D" id="2.40.50.140">
    <property type="entry name" value="Nucleic acid-binding proteins"/>
    <property type="match status" value="1"/>
</dbReference>
<dbReference type="EMBL" id="JADEXN010000023">
    <property type="protein sequence ID" value="MBE9039663.1"/>
    <property type="molecule type" value="Genomic_DNA"/>
</dbReference>
<sequence>MQNNRQTNSFQFFCGRAIVDEAIEPGKRGRVRFRGSFWFACCNSPVTLHPGTAVRVVGRNKGTLLVDPISTAQFPCAG</sequence>
<protein>
    <recommendedName>
        <fullName evidence="1">NfeD-like C-terminal domain-containing protein</fullName>
    </recommendedName>
</protein>
<dbReference type="InterPro" id="IPR012340">
    <property type="entry name" value="NA-bd_OB-fold"/>
</dbReference>
<evidence type="ECO:0000313" key="3">
    <source>
        <dbReference type="Proteomes" id="UP000621799"/>
    </source>
</evidence>
<dbReference type="Pfam" id="PF01957">
    <property type="entry name" value="NfeD"/>
    <property type="match status" value="1"/>
</dbReference>
<dbReference type="RefSeq" id="WP_264319922.1">
    <property type="nucleotide sequence ID" value="NZ_JADEXN010000023.1"/>
</dbReference>
<name>A0A928VUQ6_9CYAN</name>
<dbReference type="InterPro" id="IPR002810">
    <property type="entry name" value="NfeD-like_C"/>
</dbReference>
<evidence type="ECO:0000259" key="1">
    <source>
        <dbReference type="Pfam" id="PF01957"/>
    </source>
</evidence>
<organism evidence="2 3">
    <name type="scientific">Zarconia navalis LEGE 11467</name>
    <dbReference type="NCBI Taxonomy" id="1828826"/>
    <lineage>
        <taxon>Bacteria</taxon>
        <taxon>Bacillati</taxon>
        <taxon>Cyanobacteriota</taxon>
        <taxon>Cyanophyceae</taxon>
        <taxon>Oscillatoriophycideae</taxon>
        <taxon>Oscillatoriales</taxon>
        <taxon>Oscillatoriales incertae sedis</taxon>
        <taxon>Zarconia</taxon>
        <taxon>Zarconia navalis</taxon>
    </lineage>
</organism>